<feature type="transmembrane region" description="Helical" evidence="8">
    <location>
        <begin position="285"/>
        <end position="308"/>
    </location>
</feature>
<comment type="subcellular location">
    <subcellularLocation>
        <location evidence="1">Membrane</location>
        <topology evidence="1">Multi-pass membrane protein</topology>
    </subcellularLocation>
</comment>
<dbReference type="InterPro" id="IPR050360">
    <property type="entry name" value="MFS_Sugar_Transporters"/>
</dbReference>
<dbReference type="PROSITE" id="PS00217">
    <property type="entry name" value="SUGAR_TRANSPORT_2"/>
    <property type="match status" value="1"/>
</dbReference>
<feature type="transmembrane region" description="Helical" evidence="8">
    <location>
        <begin position="198"/>
        <end position="216"/>
    </location>
</feature>
<feature type="transmembrane region" description="Helical" evidence="8">
    <location>
        <begin position="443"/>
        <end position="461"/>
    </location>
</feature>
<sequence length="605" mass="67510">MGAVFGSPWGLGNKSDWETCTRRIQLLQYITSRCVADQLKIYSIRHSPAHSSTHKHQLSITMGKEIINPSVSHAESYDVEASVAKTVGHDTTDQARLGAQAEHDLPPLEAVRKYPWTVVWCLVVSMCVIMEGYDTNLLSNFYAYPAFAKKYGHWNEETNNYQLSAPWQAGLGNAAGVGSFFGTLLNGYLVTKYGHIKVLIGSLISLSCFIFIVFFAPDTKVLLVGQILCGFPWGVFATTAPAYASEVLPMSLRVYMTSWTNMCFIIGQLISAGVMAGLVNTPAPWAYRIPFALQWFWPVILVPILCFAPDTPWHLVRLGRHDDALKSLARLRPRATDAELRDALGLIVYTNSLEEQLSVGTSYRDCFKGFELRRTEIAIVVFAGQILSGLNFAYNSTYFFQQIGLDSNTTYHLNVGGNGMALFATLVSWFCVMPYVGRRTAYLYGMFTMATVLFVIGALNTRTENHSIAMTQAVLTLVWTFVFQLSAGQLGWALPAEMGSTRLRQKTICLARNGYAITGVVAGVLQPYFMNPTQWNLRGYTGFIWGSTAFIVFVWGYFRLPETRNRTFEELDILFAKGVSARKFSSYKIDSFEEADSAVHQTEKA</sequence>
<evidence type="ECO:0000256" key="2">
    <source>
        <dbReference type="ARBA" id="ARBA00010992"/>
    </source>
</evidence>
<keyword evidence="5 8" id="KW-1133">Transmembrane helix</keyword>
<feature type="transmembrane region" description="Helical" evidence="8">
    <location>
        <begin position="415"/>
        <end position="436"/>
    </location>
</feature>
<keyword evidence="3 7" id="KW-0813">Transport</keyword>
<dbReference type="PANTHER" id="PTHR48022">
    <property type="entry name" value="PLASTIDIC GLUCOSE TRANSPORTER 4"/>
    <property type="match status" value="1"/>
</dbReference>
<feature type="transmembrane region" description="Helical" evidence="8">
    <location>
        <begin position="171"/>
        <end position="191"/>
    </location>
</feature>
<evidence type="ECO:0000313" key="10">
    <source>
        <dbReference type="EMBL" id="EXA32649.1"/>
    </source>
</evidence>
<dbReference type="GO" id="GO:0005351">
    <property type="term" value="F:carbohydrate:proton symporter activity"/>
    <property type="evidence" value="ECO:0007669"/>
    <property type="project" value="TreeGrafter"/>
</dbReference>
<keyword evidence="6 8" id="KW-0472">Membrane</keyword>
<dbReference type="NCBIfam" id="TIGR00879">
    <property type="entry name" value="SP"/>
    <property type="match status" value="1"/>
</dbReference>
<feature type="transmembrane region" description="Helical" evidence="8">
    <location>
        <begin position="222"/>
        <end position="244"/>
    </location>
</feature>
<comment type="similarity">
    <text evidence="2 7">Belongs to the major facilitator superfamily. Sugar transporter (TC 2.A.1.1) family.</text>
</comment>
<evidence type="ECO:0000256" key="3">
    <source>
        <dbReference type="ARBA" id="ARBA00022448"/>
    </source>
</evidence>
<evidence type="ECO:0000256" key="5">
    <source>
        <dbReference type="ARBA" id="ARBA00022989"/>
    </source>
</evidence>
<dbReference type="Proteomes" id="UP000030751">
    <property type="component" value="Unassembled WGS sequence"/>
</dbReference>
<reference evidence="10" key="1">
    <citation type="submission" date="2011-10" db="EMBL/GenBank/DDBJ databases">
        <title>The Genome Sequence of Fusarium oxysporum HDV247.</title>
        <authorList>
            <consortium name="The Broad Institute Genome Sequencing Platform"/>
            <person name="Ma L.-J."/>
            <person name="Gale L.R."/>
            <person name="Schwartz D.C."/>
            <person name="Zhou S."/>
            <person name="Corby-Kistler H."/>
            <person name="Young S.K."/>
            <person name="Zeng Q."/>
            <person name="Gargeya S."/>
            <person name="Fitzgerald M."/>
            <person name="Haas B."/>
            <person name="Abouelleil A."/>
            <person name="Alvarado L."/>
            <person name="Arachchi H.M."/>
            <person name="Berlin A."/>
            <person name="Brown A."/>
            <person name="Chapman S.B."/>
            <person name="Chen Z."/>
            <person name="Dunbar C."/>
            <person name="Freedman E."/>
            <person name="Gearin G."/>
            <person name="Goldberg J."/>
            <person name="Griggs A."/>
            <person name="Gujja S."/>
            <person name="Heiman D."/>
            <person name="Howarth C."/>
            <person name="Larson L."/>
            <person name="Lui A."/>
            <person name="MacDonald P.J.P."/>
            <person name="Montmayeur A."/>
            <person name="Murphy C."/>
            <person name="Neiman D."/>
            <person name="Pearson M."/>
            <person name="Priest M."/>
            <person name="Roberts A."/>
            <person name="Saif S."/>
            <person name="Shea T."/>
            <person name="Shenoy N."/>
            <person name="Sisk P."/>
            <person name="Stolte C."/>
            <person name="Sykes S."/>
            <person name="Wortman J."/>
            <person name="Nusbaum C."/>
            <person name="Birren B."/>
        </authorList>
    </citation>
    <scope>NUCLEOTIDE SEQUENCE [LARGE SCALE GENOMIC DNA]</scope>
    <source>
        <strain evidence="10">HDV247</strain>
    </source>
</reference>
<dbReference type="Pfam" id="PF00083">
    <property type="entry name" value="Sugar_tr"/>
    <property type="match status" value="1"/>
</dbReference>
<dbReference type="FunFam" id="1.20.1250.20:FF:000078">
    <property type="entry name" value="MFS maltose transporter, putative"/>
    <property type="match status" value="1"/>
</dbReference>
<dbReference type="PROSITE" id="PS50850">
    <property type="entry name" value="MFS"/>
    <property type="match status" value="1"/>
</dbReference>
<organism evidence="10">
    <name type="scientific">Fusarium oxysporum f. sp. pisi HDV247</name>
    <dbReference type="NCBI Taxonomy" id="1080344"/>
    <lineage>
        <taxon>Eukaryota</taxon>
        <taxon>Fungi</taxon>
        <taxon>Dikarya</taxon>
        <taxon>Ascomycota</taxon>
        <taxon>Pezizomycotina</taxon>
        <taxon>Sordariomycetes</taxon>
        <taxon>Hypocreomycetidae</taxon>
        <taxon>Hypocreales</taxon>
        <taxon>Nectriaceae</taxon>
        <taxon>Fusarium</taxon>
        <taxon>Fusarium oxysporum species complex</taxon>
    </lineage>
</organism>
<dbReference type="PRINTS" id="PR00171">
    <property type="entry name" value="SUGRTRNSPORT"/>
</dbReference>
<name>W9NIV1_FUSOX</name>
<keyword evidence="4 8" id="KW-0812">Transmembrane</keyword>
<dbReference type="SUPFAM" id="SSF103473">
    <property type="entry name" value="MFS general substrate transporter"/>
    <property type="match status" value="1"/>
</dbReference>
<evidence type="ECO:0000256" key="4">
    <source>
        <dbReference type="ARBA" id="ARBA00022692"/>
    </source>
</evidence>
<dbReference type="EMBL" id="JH650993">
    <property type="protein sequence ID" value="EXA32649.1"/>
    <property type="molecule type" value="Genomic_DNA"/>
</dbReference>
<feature type="transmembrane region" description="Helical" evidence="8">
    <location>
        <begin position="473"/>
        <end position="494"/>
    </location>
</feature>
<accession>W9NIV1</accession>
<protein>
    <recommendedName>
        <fullName evidence="9">Major facilitator superfamily (MFS) profile domain-containing protein</fullName>
    </recommendedName>
</protein>
<dbReference type="AlphaFoldDB" id="W9NIV1"/>
<dbReference type="HOGENOM" id="CLU_001265_11_5_1"/>
<dbReference type="InterPro" id="IPR005828">
    <property type="entry name" value="MFS_sugar_transport-like"/>
</dbReference>
<feature type="transmembrane region" description="Helical" evidence="8">
    <location>
        <begin position="377"/>
        <end position="395"/>
    </location>
</feature>
<dbReference type="InterPro" id="IPR036259">
    <property type="entry name" value="MFS_trans_sf"/>
</dbReference>
<evidence type="ECO:0000256" key="7">
    <source>
        <dbReference type="RuleBase" id="RU003346"/>
    </source>
</evidence>
<evidence type="ECO:0000256" key="8">
    <source>
        <dbReference type="SAM" id="Phobius"/>
    </source>
</evidence>
<dbReference type="GO" id="GO:0016020">
    <property type="term" value="C:membrane"/>
    <property type="evidence" value="ECO:0007669"/>
    <property type="project" value="UniProtKB-SubCell"/>
</dbReference>
<feature type="transmembrane region" description="Helical" evidence="8">
    <location>
        <begin position="542"/>
        <end position="558"/>
    </location>
</feature>
<evidence type="ECO:0000256" key="6">
    <source>
        <dbReference type="ARBA" id="ARBA00023136"/>
    </source>
</evidence>
<evidence type="ECO:0000259" key="9">
    <source>
        <dbReference type="PROSITE" id="PS50850"/>
    </source>
</evidence>
<dbReference type="OrthoDB" id="6612291at2759"/>
<dbReference type="PANTHER" id="PTHR48022:SF83">
    <property type="entry name" value="MAJOR FACILITATOR SUPERFAMILY (MFS) PROFILE DOMAIN-CONTAINING PROTEIN"/>
    <property type="match status" value="1"/>
</dbReference>
<dbReference type="Gene3D" id="1.20.1250.20">
    <property type="entry name" value="MFS general substrate transporter like domains"/>
    <property type="match status" value="1"/>
</dbReference>
<feature type="transmembrane region" description="Helical" evidence="8">
    <location>
        <begin position="256"/>
        <end position="279"/>
    </location>
</feature>
<dbReference type="InterPro" id="IPR020846">
    <property type="entry name" value="MFS_dom"/>
</dbReference>
<feature type="transmembrane region" description="Helical" evidence="8">
    <location>
        <begin position="514"/>
        <end position="530"/>
    </location>
</feature>
<gene>
    <name evidence="10" type="ORF">FOVG_16153</name>
</gene>
<reference evidence="10" key="2">
    <citation type="submission" date="2012-05" db="EMBL/GenBank/DDBJ databases">
        <title>Annotation of the Genome Sequence of Fusarium oxysporum HDV247.</title>
        <authorList>
            <consortium name="The Broad Institute Genomics Platform"/>
            <person name="Ma L.-J."/>
            <person name="Corby-Kistler H."/>
            <person name="Broz K."/>
            <person name="Gale L.R."/>
            <person name="Jonkers W."/>
            <person name="O'Donnell K."/>
            <person name="Ploetz R."/>
            <person name="Steinberg C."/>
            <person name="Schwartz D.C."/>
            <person name="VanEtten H."/>
            <person name="Zhou S."/>
            <person name="Young S.K."/>
            <person name="Zeng Q."/>
            <person name="Gargeya S."/>
            <person name="Fitzgerald M."/>
            <person name="Abouelleil A."/>
            <person name="Alvarado L."/>
            <person name="Chapman S.B."/>
            <person name="Gainer-Dewar J."/>
            <person name="Goldberg J."/>
            <person name="Griggs A."/>
            <person name="Gujja S."/>
            <person name="Hansen M."/>
            <person name="Howarth C."/>
            <person name="Imamovic A."/>
            <person name="Ireland A."/>
            <person name="Larimer J."/>
            <person name="McCowan C."/>
            <person name="Murphy C."/>
            <person name="Pearson M."/>
            <person name="Poon T.W."/>
            <person name="Priest M."/>
            <person name="Roberts A."/>
            <person name="Saif S."/>
            <person name="Shea T."/>
            <person name="Sykes S."/>
            <person name="Wortman J."/>
            <person name="Nusbaum C."/>
            <person name="Birren B."/>
        </authorList>
    </citation>
    <scope>NUCLEOTIDE SEQUENCE</scope>
    <source>
        <strain evidence="10">HDV247</strain>
    </source>
</reference>
<proteinExistence type="inferred from homology"/>
<feature type="domain" description="Major facilitator superfamily (MFS) profile" evidence="9">
    <location>
        <begin position="120"/>
        <end position="564"/>
    </location>
</feature>
<dbReference type="InterPro" id="IPR005829">
    <property type="entry name" value="Sugar_transporter_CS"/>
</dbReference>
<dbReference type="InterPro" id="IPR003663">
    <property type="entry name" value="Sugar/inositol_transpt"/>
</dbReference>
<evidence type="ECO:0000256" key="1">
    <source>
        <dbReference type="ARBA" id="ARBA00004141"/>
    </source>
</evidence>